<protein>
    <submittedName>
        <fullName evidence="1">Uncharacterized protein</fullName>
    </submittedName>
</protein>
<dbReference type="EMBL" id="CADCTR010000424">
    <property type="protein sequence ID" value="CAA9239392.1"/>
    <property type="molecule type" value="Genomic_DNA"/>
</dbReference>
<dbReference type="AlphaFoldDB" id="A0A6J4I3R9"/>
<sequence>MMVSRLNELKVPELWRRTWWNSGHEGQTEAERDDGIQPGNCCRDYKHGQEHKFMHSTWHQRRRITCALLSGQLRRPVAKLVHDTQIDIGCPWRRRVRLALGRTIDETRDRI</sequence>
<proteinExistence type="predicted"/>
<accession>A0A6J4I3R9</accession>
<evidence type="ECO:0000313" key="1">
    <source>
        <dbReference type="EMBL" id="CAA9239392.1"/>
    </source>
</evidence>
<name>A0A6J4I3R9_9CHLR</name>
<reference evidence="1" key="1">
    <citation type="submission" date="2020-02" db="EMBL/GenBank/DDBJ databases">
        <authorList>
            <person name="Meier V. D."/>
        </authorList>
    </citation>
    <scope>NUCLEOTIDE SEQUENCE</scope>
    <source>
        <strain evidence="1">AVDCRST_MAG93</strain>
    </source>
</reference>
<organism evidence="1">
    <name type="scientific">uncultured Chloroflexia bacterium</name>
    <dbReference type="NCBI Taxonomy" id="1672391"/>
    <lineage>
        <taxon>Bacteria</taxon>
        <taxon>Bacillati</taxon>
        <taxon>Chloroflexota</taxon>
        <taxon>Chloroflexia</taxon>
        <taxon>environmental samples</taxon>
    </lineage>
</organism>
<gene>
    <name evidence="1" type="ORF">AVDCRST_MAG93-1255</name>
</gene>